<dbReference type="SUPFAM" id="SSF48452">
    <property type="entry name" value="TPR-like"/>
    <property type="match status" value="1"/>
</dbReference>
<organism evidence="1 2">
    <name type="scientific">Candidatus Nitronauta litoralis</name>
    <dbReference type="NCBI Taxonomy" id="2705533"/>
    <lineage>
        <taxon>Bacteria</taxon>
        <taxon>Pseudomonadati</taxon>
        <taxon>Nitrospinota/Tectimicrobiota group</taxon>
        <taxon>Nitrospinota</taxon>
        <taxon>Nitrospinia</taxon>
        <taxon>Nitrospinales</taxon>
        <taxon>Nitrospinaceae</taxon>
        <taxon>Candidatus Nitronauta</taxon>
    </lineage>
</organism>
<evidence type="ECO:0000313" key="2">
    <source>
        <dbReference type="Proteomes" id="UP000594688"/>
    </source>
</evidence>
<evidence type="ECO:0000313" key="1">
    <source>
        <dbReference type="EMBL" id="QPJ63322.1"/>
    </source>
</evidence>
<sequence length="292" mass="33794">MRPNRPVWALTSIILLICLTGCVKSWQDDYDDVGFAGNVDEAGFVIPESIDPEEMYQWEPPSERELEARRLRQREMDLLTAEIEKLVFGFNELELAARNLDGGRAAWDQKLAELDRSMLARIAELEKLNKASGEKVANLKGSIGKLENELQAIIRARDSKKFKEGQYRTAYILFRDKKYRGAAAQFLRVLKSRYPAHLRDNILFGVGASFYKLRKWKQASQPLKTLVKEVPKGDKWQEASLLLALTHYRNKQRSRALFILENAMKRNPPPRIRHLMKRLEQRIQEDPTVVTN</sequence>
<dbReference type="Proteomes" id="UP000594688">
    <property type="component" value="Chromosome"/>
</dbReference>
<proteinExistence type="predicted"/>
<dbReference type="KEGG" id="nli:G3M70_16140"/>
<accession>A0A7T0BZD7</accession>
<dbReference type="EMBL" id="CP048685">
    <property type="protein sequence ID" value="QPJ63322.1"/>
    <property type="molecule type" value="Genomic_DNA"/>
</dbReference>
<dbReference type="Gene3D" id="1.25.40.10">
    <property type="entry name" value="Tetratricopeptide repeat domain"/>
    <property type="match status" value="1"/>
</dbReference>
<dbReference type="AlphaFoldDB" id="A0A7T0BZD7"/>
<dbReference type="InterPro" id="IPR011990">
    <property type="entry name" value="TPR-like_helical_dom_sf"/>
</dbReference>
<name>A0A7T0BZD7_9BACT</name>
<protein>
    <recommendedName>
        <fullName evidence="3">Tetratricopeptide repeat protein</fullName>
    </recommendedName>
</protein>
<evidence type="ECO:0008006" key="3">
    <source>
        <dbReference type="Google" id="ProtNLM"/>
    </source>
</evidence>
<reference evidence="1 2" key="1">
    <citation type="submission" date="2020-02" db="EMBL/GenBank/DDBJ databases">
        <title>Genomic and physiological characterization of two novel Nitrospinaceae genera.</title>
        <authorList>
            <person name="Mueller A.J."/>
            <person name="Jung M.-Y."/>
            <person name="Strachan C.R."/>
            <person name="Herbold C.W."/>
            <person name="Kirkegaard R.H."/>
            <person name="Daims H."/>
        </authorList>
    </citation>
    <scope>NUCLEOTIDE SEQUENCE [LARGE SCALE GENOMIC DNA]</scope>
    <source>
        <strain evidence="1">EB</strain>
    </source>
</reference>
<gene>
    <name evidence="1" type="ORF">G3M70_16140</name>
</gene>